<evidence type="ECO:0000256" key="3">
    <source>
        <dbReference type="ARBA" id="ARBA00034247"/>
    </source>
</evidence>
<keyword evidence="4" id="KW-1133">Transmembrane helix</keyword>
<dbReference type="KEGG" id="hav:AT03_05965"/>
<dbReference type="NCBIfam" id="TIGR00254">
    <property type="entry name" value="GGDEF"/>
    <property type="match status" value="1"/>
</dbReference>
<dbReference type="RefSeq" id="WP_025800541.1">
    <property type="nucleotide sequence ID" value="NZ_CP009706.1"/>
</dbReference>
<organism evidence="6 7">
    <name type="scientific">Hafnia alvei FB1</name>
    <dbReference type="NCBI Taxonomy" id="1453496"/>
    <lineage>
        <taxon>Bacteria</taxon>
        <taxon>Pseudomonadati</taxon>
        <taxon>Pseudomonadota</taxon>
        <taxon>Gammaproteobacteria</taxon>
        <taxon>Enterobacterales</taxon>
        <taxon>Hafniaceae</taxon>
        <taxon>Hafnia</taxon>
    </lineage>
</organism>
<keyword evidence="7" id="KW-1185">Reference proteome</keyword>
<evidence type="ECO:0000259" key="5">
    <source>
        <dbReference type="PROSITE" id="PS50887"/>
    </source>
</evidence>
<sequence length="341" mass="39502">MSSNNLFFRLLSQRQDVITVILFVISAACFTLFYYKTETTVKQMEFLLKLSSARSDFLSLSASTFYNIDNRENNEQIKDSQLQALHFSYSNYINLLHSFSIPDHLKENEETASNELFNWVTGARYGDSGIMVLPQNTQNFRLIIEESLEKIKYTFHWQLILLILIPFLIAVIRTLHGLYYIDIFDKMNKDYYMDFLTKAYNRRYIPKIKKRAGLDYILAIDIDHFKQINDSYGHDIGDEALYKCTKIMQGNIKASDIVVRMGGDEFVVFLFNASLQDAKHVTAQILHDINDEKLYISESVTAKMTVSIGVAKFDNDISTTIKLADVNLYESKSRGKKQFTF</sequence>
<evidence type="ECO:0000313" key="7">
    <source>
        <dbReference type="Proteomes" id="UP000029986"/>
    </source>
</evidence>
<dbReference type="PANTHER" id="PTHR45138:SF9">
    <property type="entry name" value="DIGUANYLATE CYCLASE DGCM-RELATED"/>
    <property type="match status" value="1"/>
</dbReference>
<reference evidence="6 7" key="1">
    <citation type="journal article" date="2014" name="Gut Pathog.">
        <title>Gene clusters of Hafnia alvei strain FB1 important in survival and pathogenesis: a draft genome perspective.</title>
        <authorList>
            <person name="Tan J.Y."/>
            <person name="Yin W.F."/>
            <person name="Chan K.G."/>
        </authorList>
    </citation>
    <scope>NUCLEOTIDE SEQUENCE [LARGE SCALE GENOMIC DNA]</scope>
    <source>
        <strain evidence="6 7">FB1</strain>
    </source>
</reference>
<dbReference type="SMART" id="SM00267">
    <property type="entry name" value="GGDEF"/>
    <property type="match status" value="1"/>
</dbReference>
<keyword evidence="4" id="KW-0472">Membrane</keyword>
<evidence type="ECO:0000256" key="2">
    <source>
        <dbReference type="ARBA" id="ARBA00012528"/>
    </source>
</evidence>
<dbReference type="SUPFAM" id="SSF55073">
    <property type="entry name" value="Nucleotide cyclase"/>
    <property type="match status" value="1"/>
</dbReference>
<dbReference type="EMBL" id="CP009706">
    <property type="protein sequence ID" value="AIU71979.1"/>
    <property type="molecule type" value="Genomic_DNA"/>
</dbReference>
<dbReference type="Pfam" id="PF00990">
    <property type="entry name" value="GGDEF"/>
    <property type="match status" value="1"/>
</dbReference>
<evidence type="ECO:0000256" key="4">
    <source>
        <dbReference type="SAM" id="Phobius"/>
    </source>
</evidence>
<keyword evidence="4" id="KW-0812">Transmembrane</keyword>
<dbReference type="HOGENOM" id="CLU_857225_0_0_6"/>
<dbReference type="PANTHER" id="PTHR45138">
    <property type="entry name" value="REGULATORY COMPONENTS OF SENSORY TRANSDUCTION SYSTEM"/>
    <property type="match status" value="1"/>
</dbReference>
<feature type="transmembrane region" description="Helical" evidence="4">
    <location>
        <begin position="159"/>
        <end position="181"/>
    </location>
</feature>
<dbReference type="EC" id="2.7.7.65" evidence="2"/>
<feature type="transmembrane region" description="Helical" evidence="4">
    <location>
        <begin position="17"/>
        <end position="35"/>
    </location>
</feature>
<dbReference type="PROSITE" id="PS50887">
    <property type="entry name" value="GGDEF"/>
    <property type="match status" value="1"/>
</dbReference>
<dbReference type="GO" id="GO:0005886">
    <property type="term" value="C:plasma membrane"/>
    <property type="evidence" value="ECO:0007669"/>
    <property type="project" value="TreeGrafter"/>
</dbReference>
<proteinExistence type="predicted"/>
<dbReference type="GO" id="GO:0052621">
    <property type="term" value="F:diguanylate cyclase activity"/>
    <property type="evidence" value="ECO:0007669"/>
    <property type="project" value="UniProtKB-EC"/>
</dbReference>
<protein>
    <recommendedName>
        <fullName evidence="2">diguanylate cyclase</fullName>
        <ecNumber evidence="2">2.7.7.65</ecNumber>
    </recommendedName>
</protein>
<gene>
    <name evidence="6" type="ORF">AT03_05965</name>
</gene>
<dbReference type="PATRIC" id="fig|1453496.5.peg.1194"/>
<evidence type="ECO:0000256" key="1">
    <source>
        <dbReference type="ARBA" id="ARBA00004665"/>
    </source>
</evidence>
<dbReference type="CDD" id="cd01949">
    <property type="entry name" value="GGDEF"/>
    <property type="match status" value="1"/>
</dbReference>
<dbReference type="InterPro" id="IPR029787">
    <property type="entry name" value="Nucleotide_cyclase"/>
</dbReference>
<dbReference type="Gene3D" id="3.30.70.270">
    <property type="match status" value="1"/>
</dbReference>
<dbReference type="AlphaFoldDB" id="A0A097QZR2"/>
<dbReference type="eggNOG" id="COG3706">
    <property type="taxonomic scope" value="Bacteria"/>
</dbReference>
<feature type="domain" description="GGDEF" evidence="5">
    <location>
        <begin position="213"/>
        <end position="341"/>
    </location>
</feature>
<evidence type="ECO:0000313" key="6">
    <source>
        <dbReference type="EMBL" id="AIU71979.1"/>
    </source>
</evidence>
<dbReference type="GO" id="GO:1902201">
    <property type="term" value="P:negative regulation of bacterial-type flagellum-dependent cell motility"/>
    <property type="evidence" value="ECO:0007669"/>
    <property type="project" value="TreeGrafter"/>
</dbReference>
<dbReference type="InterPro" id="IPR050469">
    <property type="entry name" value="Diguanylate_Cyclase"/>
</dbReference>
<dbReference type="InterPro" id="IPR000160">
    <property type="entry name" value="GGDEF_dom"/>
</dbReference>
<accession>A0A097QZR2</accession>
<dbReference type="InterPro" id="IPR043128">
    <property type="entry name" value="Rev_trsase/Diguanyl_cyclase"/>
</dbReference>
<dbReference type="GO" id="GO:0043709">
    <property type="term" value="P:cell adhesion involved in single-species biofilm formation"/>
    <property type="evidence" value="ECO:0007669"/>
    <property type="project" value="TreeGrafter"/>
</dbReference>
<name>A0A097QZR2_HAFAL</name>
<comment type="catalytic activity">
    <reaction evidence="3">
        <text>2 GTP = 3',3'-c-di-GMP + 2 diphosphate</text>
        <dbReference type="Rhea" id="RHEA:24898"/>
        <dbReference type="ChEBI" id="CHEBI:33019"/>
        <dbReference type="ChEBI" id="CHEBI:37565"/>
        <dbReference type="ChEBI" id="CHEBI:58805"/>
        <dbReference type="EC" id="2.7.7.65"/>
    </reaction>
</comment>
<dbReference type="Proteomes" id="UP000029986">
    <property type="component" value="Chromosome"/>
</dbReference>
<dbReference type="OrthoDB" id="9812260at2"/>
<comment type="pathway">
    <text evidence="1">Purine metabolism; 3',5'-cyclic di-GMP biosynthesis.</text>
</comment>